<feature type="region of interest" description="Disordered" evidence="1">
    <location>
        <begin position="124"/>
        <end position="144"/>
    </location>
</feature>
<name>A0A644XV35_9ZZZZ</name>
<proteinExistence type="predicted"/>
<sequence>MSLARRFVSLSGSSFPHPPRRGTILRSGKRRDRSRDSIISRMVTPQPMPMVPPRSQNRGSSSLDFLPRSFRRKLPSVSWGTSTTTASSRPNFFFSSSSASAVRVRVSRMRTSMTPRSMASWRMRETVGAETPSTRPISAWDIRE</sequence>
<feature type="compositionally biased region" description="Polar residues" evidence="1">
    <location>
        <begin position="54"/>
        <end position="63"/>
    </location>
</feature>
<evidence type="ECO:0000313" key="2">
    <source>
        <dbReference type="EMBL" id="MPM19628.1"/>
    </source>
</evidence>
<comment type="caution">
    <text evidence="2">The sequence shown here is derived from an EMBL/GenBank/DDBJ whole genome shotgun (WGS) entry which is preliminary data.</text>
</comment>
<dbReference type="EMBL" id="VSSQ01003211">
    <property type="protein sequence ID" value="MPM19628.1"/>
    <property type="molecule type" value="Genomic_DNA"/>
</dbReference>
<evidence type="ECO:0000256" key="1">
    <source>
        <dbReference type="SAM" id="MobiDB-lite"/>
    </source>
</evidence>
<organism evidence="2">
    <name type="scientific">bioreactor metagenome</name>
    <dbReference type="NCBI Taxonomy" id="1076179"/>
    <lineage>
        <taxon>unclassified sequences</taxon>
        <taxon>metagenomes</taxon>
        <taxon>ecological metagenomes</taxon>
    </lineage>
</organism>
<reference evidence="2" key="1">
    <citation type="submission" date="2019-08" db="EMBL/GenBank/DDBJ databases">
        <authorList>
            <person name="Kucharzyk K."/>
            <person name="Murdoch R.W."/>
            <person name="Higgins S."/>
            <person name="Loffler F."/>
        </authorList>
    </citation>
    <scope>NUCLEOTIDE SEQUENCE</scope>
</reference>
<protein>
    <submittedName>
        <fullName evidence="2">Uncharacterized protein</fullName>
    </submittedName>
</protein>
<dbReference type="AlphaFoldDB" id="A0A644XV35"/>
<feature type="region of interest" description="Disordered" evidence="1">
    <location>
        <begin position="1"/>
        <end position="64"/>
    </location>
</feature>
<gene>
    <name evidence="2" type="ORF">SDC9_66054</name>
</gene>
<accession>A0A644XV35</accession>